<feature type="region of interest" description="Disordered" evidence="1">
    <location>
        <begin position="1"/>
        <end position="26"/>
    </location>
</feature>
<reference evidence="2 3" key="1">
    <citation type="submission" date="2014-03" db="EMBL/GenBank/DDBJ databases">
        <title>Draft genome of the hookworm Oesophagostomum dentatum.</title>
        <authorList>
            <person name="Mitreva M."/>
        </authorList>
    </citation>
    <scope>NUCLEOTIDE SEQUENCE [LARGE SCALE GENOMIC DNA]</scope>
    <source>
        <strain evidence="2 3">OD-Hann</strain>
    </source>
</reference>
<organism evidence="2 3">
    <name type="scientific">Oesophagostomum dentatum</name>
    <name type="common">Nodular worm</name>
    <dbReference type="NCBI Taxonomy" id="61180"/>
    <lineage>
        <taxon>Eukaryota</taxon>
        <taxon>Metazoa</taxon>
        <taxon>Ecdysozoa</taxon>
        <taxon>Nematoda</taxon>
        <taxon>Chromadorea</taxon>
        <taxon>Rhabditida</taxon>
        <taxon>Rhabditina</taxon>
        <taxon>Rhabditomorpha</taxon>
        <taxon>Strongyloidea</taxon>
        <taxon>Strongylidae</taxon>
        <taxon>Oesophagostomum</taxon>
    </lineage>
</organism>
<protein>
    <submittedName>
        <fullName evidence="2">Uncharacterized protein</fullName>
    </submittedName>
</protein>
<feature type="compositionally biased region" description="Polar residues" evidence="1">
    <location>
        <begin position="1"/>
        <end position="11"/>
    </location>
</feature>
<dbReference type="EMBL" id="KN601978">
    <property type="protein sequence ID" value="KHJ80078.1"/>
    <property type="molecule type" value="Genomic_DNA"/>
</dbReference>
<sequence>MATITLSTMMMSGSDHESDNDQKEESLKIEMQGLVLLVV</sequence>
<dbReference type="Proteomes" id="UP000053660">
    <property type="component" value="Unassembled WGS sequence"/>
</dbReference>
<keyword evidence="3" id="KW-1185">Reference proteome</keyword>
<proteinExistence type="predicted"/>
<evidence type="ECO:0000313" key="3">
    <source>
        <dbReference type="Proteomes" id="UP000053660"/>
    </source>
</evidence>
<evidence type="ECO:0000256" key="1">
    <source>
        <dbReference type="SAM" id="MobiDB-lite"/>
    </source>
</evidence>
<feature type="compositionally biased region" description="Basic and acidic residues" evidence="1">
    <location>
        <begin position="14"/>
        <end position="26"/>
    </location>
</feature>
<evidence type="ECO:0000313" key="2">
    <source>
        <dbReference type="EMBL" id="KHJ80078.1"/>
    </source>
</evidence>
<gene>
    <name evidence="2" type="ORF">OESDEN_20256</name>
</gene>
<dbReference type="AlphaFoldDB" id="A0A0B1S3Z2"/>
<accession>A0A0B1S3Z2</accession>
<name>A0A0B1S3Z2_OESDE</name>